<dbReference type="PANTHER" id="PTHR40078">
    <property type="entry name" value="INTEGRAL MEMBRANE PROTEIN-RELATED"/>
    <property type="match status" value="1"/>
</dbReference>
<proteinExistence type="predicted"/>
<dbReference type="RefSeq" id="WP_256197533.1">
    <property type="nucleotide sequence ID" value="NZ_DBEZUI010000328.1"/>
</dbReference>
<protein>
    <submittedName>
        <fullName evidence="2">YitT family protein</fullName>
    </submittedName>
</protein>
<gene>
    <name evidence="2" type="ORF">NE663_03905</name>
</gene>
<evidence type="ECO:0000313" key="2">
    <source>
        <dbReference type="EMBL" id="MCQ5121400.1"/>
    </source>
</evidence>
<feature type="transmembrane region" description="Helical" evidence="1">
    <location>
        <begin position="12"/>
        <end position="31"/>
    </location>
</feature>
<name>A0ABT1SJL2_9FIRM</name>
<dbReference type="PANTHER" id="PTHR40078:SF1">
    <property type="entry name" value="INTEGRAL MEMBRANE PROTEIN"/>
    <property type="match status" value="1"/>
</dbReference>
<feature type="transmembrane region" description="Helical" evidence="1">
    <location>
        <begin position="176"/>
        <end position="196"/>
    </location>
</feature>
<keyword evidence="3" id="KW-1185">Reference proteome</keyword>
<sequence length="206" mass="22908">MAVTSELLKRILFFLIGLILIALGISVTIIADFGCGGWDATNIALVQHFGLSVGTWLNIWAFVYLLVACMIERKRYRIECMATSLIIGAGVDLFNYLLRFAVFEEAWLKPLVFILGTIIISLGAGCYLVSKLPPNPTDYMMMCIKEHFHLSITFAKTLVEAIGIVLALLLGGPVGIGTFLMIVIFGPCIDFFYQIAEHFYQRISRA</sequence>
<comment type="caution">
    <text evidence="2">The sequence shown here is derived from an EMBL/GenBank/DDBJ whole genome shotgun (WGS) entry which is preliminary data.</text>
</comment>
<evidence type="ECO:0000313" key="3">
    <source>
        <dbReference type="Proteomes" id="UP001524435"/>
    </source>
</evidence>
<feature type="transmembrane region" description="Helical" evidence="1">
    <location>
        <begin position="78"/>
        <end position="98"/>
    </location>
</feature>
<organism evidence="2 3">
    <name type="scientific">Massilicoli timonensis</name>
    <dbReference type="NCBI Taxonomy" id="2015901"/>
    <lineage>
        <taxon>Bacteria</taxon>
        <taxon>Bacillati</taxon>
        <taxon>Bacillota</taxon>
        <taxon>Erysipelotrichia</taxon>
        <taxon>Erysipelotrichales</taxon>
        <taxon>Erysipelotrichaceae</taxon>
        <taxon>Massilicoli</taxon>
    </lineage>
</organism>
<dbReference type="InterPro" id="IPR038750">
    <property type="entry name" value="YczE/YyaS-like"/>
</dbReference>
<keyword evidence="1" id="KW-1133">Transmembrane helix</keyword>
<dbReference type="Pfam" id="PF19700">
    <property type="entry name" value="DUF6198"/>
    <property type="match status" value="1"/>
</dbReference>
<evidence type="ECO:0000256" key="1">
    <source>
        <dbReference type="SAM" id="Phobius"/>
    </source>
</evidence>
<feature type="transmembrane region" description="Helical" evidence="1">
    <location>
        <begin position="51"/>
        <end position="71"/>
    </location>
</feature>
<dbReference type="EMBL" id="JANGCH010000004">
    <property type="protein sequence ID" value="MCQ5121400.1"/>
    <property type="molecule type" value="Genomic_DNA"/>
</dbReference>
<reference evidence="2 3" key="1">
    <citation type="submission" date="2022-06" db="EMBL/GenBank/DDBJ databases">
        <title>Isolation of gut microbiota from human fecal samples.</title>
        <authorList>
            <person name="Pamer E.G."/>
            <person name="Barat B."/>
            <person name="Waligurski E."/>
            <person name="Medina S."/>
            <person name="Paddock L."/>
            <person name="Mostad J."/>
        </authorList>
    </citation>
    <scope>NUCLEOTIDE SEQUENCE [LARGE SCALE GENOMIC DNA]</scope>
    <source>
        <strain evidence="2 3">DFI.6.1</strain>
    </source>
</reference>
<keyword evidence="1" id="KW-0812">Transmembrane</keyword>
<keyword evidence="1" id="KW-0472">Membrane</keyword>
<accession>A0ABT1SJL2</accession>
<feature type="transmembrane region" description="Helical" evidence="1">
    <location>
        <begin position="110"/>
        <end position="129"/>
    </location>
</feature>
<dbReference type="Proteomes" id="UP001524435">
    <property type="component" value="Unassembled WGS sequence"/>
</dbReference>
<feature type="transmembrane region" description="Helical" evidence="1">
    <location>
        <begin position="150"/>
        <end position="170"/>
    </location>
</feature>